<evidence type="ECO:0000256" key="1">
    <source>
        <dbReference type="ARBA" id="ARBA00022741"/>
    </source>
</evidence>
<dbReference type="InterPro" id="IPR027417">
    <property type="entry name" value="P-loop_NTPase"/>
</dbReference>
<accession>A0A1Q6DVT9</accession>
<dbReference type="SUPFAM" id="SSF52540">
    <property type="entry name" value="P-loop containing nucleoside triphosphate hydrolases"/>
    <property type="match status" value="1"/>
</dbReference>
<dbReference type="PROSITE" id="PS51146">
    <property type="entry name" value="KAIC"/>
    <property type="match status" value="1"/>
</dbReference>
<dbReference type="PANTHER" id="PTHR43637">
    <property type="entry name" value="UPF0273 PROTEIN TM_0370"/>
    <property type="match status" value="1"/>
</dbReference>
<evidence type="ECO:0000259" key="3">
    <source>
        <dbReference type="PROSITE" id="PS51146"/>
    </source>
</evidence>
<dbReference type="EMBL" id="MSDW01000001">
    <property type="protein sequence ID" value="OKY78457.1"/>
    <property type="molecule type" value="Genomic_DNA"/>
</dbReference>
<dbReference type="InterPro" id="IPR010624">
    <property type="entry name" value="KaiC_dom"/>
</dbReference>
<dbReference type="AlphaFoldDB" id="A0A1Q6DVT9"/>
<protein>
    <submittedName>
        <fullName evidence="4">KaiC superfamily ATPase implicated in signal transduction, inactivated</fullName>
    </submittedName>
</protein>
<dbReference type="PANTHER" id="PTHR43637:SF3">
    <property type="entry name" value="FLAGELLA-RELATED PROTEIN H-RELATED"/>
    <property type="match status" value="1"/>
</dbReference>
<dbReference type="Pfam" id="PF06745">
    <property type="entry name" value="ATPase"/>
    <property type="match status" value="1"/>
</dbReference>
<evidence type="ECO:0000313" key="4">
    <source>
        <dbReference type="EMBL" id="OKY78457.1"/>
    </source>
</evidence>
<proteinExistence type="predicted"/>
<evidence type="ECO:0000313" key="5">
    <source>
        <dbReference type="Proteomes" id="UP000185744"/>
    </source>
</evidence>
<feature type="domain" description="KaiC" evidence="3">
    <location>
        <begin position="5"/>
        <end position="249"/>
    </location>
</feature>
<dbReference type="Proteomes" id="UP000185744">
    <property type="component" value="Unassembled WGS sequence"/>
</dbReference>
<comment type="caution">
    <text evidence="4">The sequence shown here is derived from an EMBL/GenBank/DDBJ whole genome shotgun (WGS) entry which is preliminary data.</text>
</comment>
<gene>
    <name evidence="4" type="ORF">BTN85_0948</name>
</gene>
<dbReference type="Gene3D" id="3.40.50.300">
    <property type="entry name" value="P-loop containing nucleotide triphosphate hydrolases"/>
    <property type="match status" value="1"/>
</dbReference>
<name>A0A1Q6DVT9_METT1</name>
<dbReference type="InParanoid" id="A0A1Q6DVT9"/>
<evidence type="ECO:0000256" key="2">
    <source>
        <dbReference type="ARBA" id="ARBA00022840"/>
    </source>
</evidence>
<sequence>MSKDNLLETGIEGLDLQLQGGIPKGSTILLLGEPGSGLQTFAGQFLNHGLKEGEKGWYFVTRDPPNVVKKDFKGFGWDFEEKEKKGQLEFVNGYIGRFIGALPPETLNELSSDEQTKRGADILSKLRDYVTSLRNDIPLRGVVDSISDFLKSHEVNEVTTVVKLLSSVSRVSGGVNLILMTKGMHGESSEVKMQHNADVVLSVRSQDRGNEIIRELIIKKVRGVAFPSKVIPYEITEEGIEVEKTERVL</sequence>
<reference evidence="4" key="1">
    <citation type="submission" date="2016-12" db="EMBL/GenBank/DDBJ databases">
        <title>Discovery of methanogenic haloarchaea.</title>
        <authorList>
            <person name="Sorokin D.Y."/>
            <person name="Makarova K.S."/>
            <person name="Abbas B."/>
            <person name="Ferrer M."/>
            <person name="Golyshin P.N."/>
        </authorList>
    </citation>
    <scope>NUCLEOTIDE SEQUENCE [LARGE SCALE GENOMIC DNA]</scope>
    <source>
        <strain evidence="4">HMET1</strain>
    </source>
</reference>
<keyword evidence="5" id="KW-1185">Reference proteome</keyword>
<keyword evidence="2" id="KW-0067">ATP-binding</keyword>
<dbReference type="GO" id="GO:0005524">
    <property type="term" value="F:ATP binding"/>
    <property type="evidence" value="ECO:0007669"/>
    <property type="project" value="UniProtKB-KW"/>
</dbReference>
<organism evidence="4 5">
    <name type="scientific">Methanohalarchaeum thermophilum</name>
    <dbReference type="NCBI Taxonomy" id="1903181"/>
    <lineage>
        <taxon>Archaea</taxon>
        <taxon>Methanobacteriati</taxon>
        <taxon>Methanobacteriota</taxon>
        <taxon>Methanonatronarchaeia</taxon>
        <taxon>Methanonatronarchaeales</taxon>
        <taxon>Methanonatronarchaeaceae</taxon>
        <taxon>Candidatus Methanohalarchaeum</taxon>
    </lineage>
</organism>
<dbReference type="InterPro" id="IPR014774">
    <property type="entry name" value="KaiC-like_dom"/>
</dbReference>
<keyword evidence="1" id="KW-0547">Nucleotide-binding</keyword>